<accession>C1L8H0</accession>
<dbReference type="AlphaFoldDB" id="C1L8H0"/>
<reference evidence="1" key="2">
    <citation type="submission" date="2009-03" db="EMBL/GenBank/DDBJ databases">
        <authorList>
            <person name="Gang L."/>
        </authorList>
    </citation>
    <scope>NUCLEOTIDE SEQUENCE</scope>
    <source>
        <strain evidence="1">Anhui</strain>
    </source>
</reference>
<name>C1L8H0_SCHJA</name>
<evidence type="ECO:0000313" key="1">
    <source>
        <dbReference type="EMBL" id="CAX70998.1"/>
    </source>
</evidence>
<reference evidence="1" key="1">
    <citation type="journal article" date="2009" name="Nature">
        <title>The Schistosoma japonicum genome reveals features of host-parasite interplay.</title>
        <authorList>
            <person name="Liu F."/>
            <person name="Zhou Y."/>
            <person name="Wang Z.Q."/>
            <person name="Lu G."/>
            <person name="Zheng H."/>
            <person name="Brindley P.J."/>
            <person name="McManus D.P."/>
            <person name="Blair D."/>
            <person name="Zhang Q.H."/>
            <person name="Zhong Y."/>
            <person name="Wang S."/>
            <person name="Han Z.G."/>
            <person name="Chen Z."/>
        </authorList>
    </citation>
    <scope>NUCLEOTIDE SEQUENCE</scope>
    <source>
        <strain evidence="1">Anhui</strain>
    </source>
</reference>
<proteinExistence type="evidence at transcript level"/>
<protein>
    <submittedName>
        <fullName evidence="1">Hypotheticial protein</fullName>
    </submittedName>
</protein>
<dbReference type="EMBL" id="FN315266">
    <property type="protein sequence ID" value="CAX70998.1"/>
    <property type="molecule type" value="mRNA"/>
</dbReference>
<sequence>MNVVSKVLQLNLMLFCDTGNKTLIHTYITTGSKSNCITFFIN</sequence>
<organism evidence="1">
    <name type="scientific">Schistosoma japonicum</name>
    <name type="common">Blood fluke</name>
    <dbReference type="NCBI Taxonomy" id="6182"/>
    <lineage>
        <taxon>Eukaryota</taxon>
        <taxon>Metazoa</taxon>
        <taxon>Spiralia</taxon>
        <taxon>Lophotrochozoa</taxon>
        <taxon>Platyhelminthes</taxon>
        <taxon>Trematoda</taxon>
        <taxon>Digenea</taxon>
        <taxon>Strigeidida</taxon>
        <taxon>Schistosomatoidea</taxon>
        <taxon>Schistosomatidae</taxon>
        <taxon>Schistosoma</taxon>
    </lineage>
</organism>